<keyword evidence="9" id="KW-0326">Glycosidase</keyword>
<dbReference type="InterPro" id="IPR050288">
    <property type="entry name" value="Cellulose_deg_GH3"/>
</dbReference>
<dbReference type="InterPro" id="IPR036881">
    <property type="entry name" value="Glyco_hydro_3_C_sf"/>
</dbReference>
<evidence type="ECO:0000256" key="3">
    <source>
        <dbReference type="ARBA" id="ARBA00005336"/>
    </source>
</evidence>
<evidence type="ECO:0000256" key="9">
    <source>
        <dbReference type="ARBA" id="ARBA00023295"/>
    </source>
</evidence>
<dbReference type="Gene3D" id="3.40.50.1700">
    <property type="entry name" value="Glycoside hydrolase family 3 C-terminal domain"/>
    <property type="match status" value="1"/>
</dbReference>
<evidence type="ECO:0000256" key="2">
    <source>
        <dbReference type="ARBA" id="ARBA00004613"/>
    </source>
</evidence>
<dbReference type="Gene3D" id="2.60.40.10">
    <property type="entry name" value="Immunoglobulins"/>
    <property type="match status" value="1"/>
</dbReference>
<dbReference type="InterPro" id="IPR013783">
    <property type="entry name" value="Ig-like_fold"/>
</dbReference>
<dbReference type="InterPro" id="IPR026891">
    <property type="entry name" value="Fn3-like"/>
</dbReference>
<protein>
    <recommendedName>
        <fullName evidence="4">beta-glucosidase</fullName>
        <ecNumber evidence="4">3.2.1.21</ecNumber>
    </recommendedName>
</protein>
<dbReference type="SMART" id="SM01217">
    <property type="entry name" value="Fn3_like"/>
    <property type="match status" value="1"/>
</dbReference>
<evidence type="ECO:0000256" key="4">
    <source>
        <dbReference type="ARBA" id="ARBA00012744"/>
    </source>
</evidence>
<dbReference type="AlphaFoldDB" id="A0A9W8TIZ4"/>
<accession>A0A9W8TIZ4</accession>
<comment type="catalytic activity">
    <reaction evidence="1">
        <text>Hydrolysis of terminal, non-reducing beta-D-glucosyl residues with release of beta-D-glucose.</text>
        <dbReference type="EC" id="3.2.1.21"/>
    </reaction>
</comment>
<dbReference type="EC" id="3.2.1.21" evidence="4"/>
<reference evidence="11" key="1">
    <citation type="submission" date="2022-07" db="EMBL/GenBank/DDBJ databases">
        <title>Genome Sequence of Xylaria arbuscula.</title>
        <authorList>
            <person name="Buettner E."/>
        </authorList>
    </citation>
    <scope>NUCLEOTIDE SEQUENCE</scope>
    <source>
        <strain evidence="11">VT107</strain>
    </source>
</reference>
<keyword evidence="12" id="KW-1185">Reference proteome</keyword>
<evidence type="ECO:0000313" key="11">
    <source>
        <dbReference type="EMBL" id="KAJ3564724.1"/>
    </source>
</evidence>
<evidence type="ECO:0000256" key="6">
    <source>
        <dbReference type="ARBA" id="ARBA00022729"/>
    </source>
</evidence>
<keyword evidence="6" id="KW-0732">Signal</keyword>
<comment type="subcellular location">
    <subcellularLocation>
        <location evidence="2">Secreted</location>
    </subcellularLocation>
</comment>
<comment type="similarity">
    <text evidence="3">Belongs to the glycosyl hydrolase 3 family.</text>
</comment>
<evidence type="ECO:0000256" key="8">
    <source>
        <dbReference type="ARBA" id="ARBA00023001"/>
    </source>
</evidence>
<dbReference type="PANTHER" id="PTHR42715">
    <property type="entry name" value="BETA-GLUCOSIDASE"/>
    <property type="match status" value="1"/>
</dbReference>
<evidence type="ECO:0000256" key="5">
    <source>
        <dbReference type="ARBA" id="ARBA00022525"/>
    </source>
</evidence>
<evidence type="ECO:0000259" key="10">
    <source>
        <dbReference type="SMART" id="SM01217"/>
    </source>
</evidence>
<gene>
    <name evidence="11" type="ORF">NPX13_g7744</name>
</gene>
<keyword evidence="7" id="KW-0378">Hydrolase</keyword>
<dbReference type="Pfam" id="PF14310">
    <property type="entry name" value="Fn3-like"/>
    <property type="match status" value="1"/>
</dbReference>
<keyword evidence="8" id="KW-0136">Cellulose degradation</keyword>
<evidence type="ECO:0000313" key="12">
    <source>
        <dbReference type="Proteomes" id="UP001148614"/>
    </source>
</evidence>
<dbReference type="SUPFAM" id="SSF52279">
    <property type="entry name" value="Beta-D-glucan exohydrolase, C-terminal domain"/>
    <property type="match status" value="1"/>
</dbReference>
<dbReference type="GO" id="GO:0030245">
    <property type="term" value="P:cellulose catabolic process"/>
    <property type="evidence" value="ECO:0007669"/>
    <property type="project" value="UniProtKB-KW"/>
</dbReference>
<dbReference type="EMBL" id="JANPWZ010001581">
    <property type="protein sequence ID" value="KAJ3564724.1"/>
    <property type="molecule type" value="Genomic_DNA"/>
</dbReference>
<evidence type="ECO:0000256" key="1">
    <source>
        <dbReference type="ARBA" id="ARBA00000448"/>
    </source>
</evidence>
<evidence type="ECO:0000256" key="7">
    <source>
        <dbReference type="ARBA" id="ARBA00022801"/>
    </source>
</evidence>
<sequence>MPYTVAKNESDYGSLLDPTQAVEPWGQYPQDNFTEGLFIDYKAFDKADIQPRYEFGFGLSYTTFSFSGLNITKNESANFDPYPTGEVLQGGPADLWDVLATITASVTNTGEVVGAEVAQLYLGLPGDKDVVPLRQLRGFEKMSLLANQSATVSFPLTRRDLSEWDVVAQKWSLVTGDIKVEAKGVIDDEK</sequence>
<keyword evidence="8" id="KW-0624">Polysaccharide degradation</keyword>
<organism evidence="11 12">
    <name type="scientific">Xylaria arbuscula</name>
    <dbReference type="NCBI Taxonomy" id="114810"/>
    <lineage>
        <taxon>Eukaryota</taxon>
        <taxon>Fungi</taxon>
        <taxon>Dikarya</taxon>
        <taxon>Ascomycota</taxon>
        <taxon>Pezizomycotina</taxon>
        <taxon>Sordariomycetes</taxon>
        <taxon>Xylariomycetidae</taxon>
        <taxon>Xylariales</taxon>
        <taxon>Xylariaceae</taxon>
        <taxon>Xylaria</taxon>
    </lineage>
</organism>
<feature type="domain" description="Fibronectin type III-like" evidence="10">
    <location>
        <begin position="116"/>
        <end position="186"/>
    </location>
</feature>
<proteinExistence type="inferred from homology"/>
<keyword evidence="8" id="KW-0119">Carbohydrate metabolism</keyword>
<dbReference type="PANTHER" id="PTHR42715:SF5">
    <property type="entry name" value="BETA-GLUCOSIDASE M-RELATED"/>
    <property type="match status" value="1"/>
</dbReference>
<dbReference type="GO" id="GO:0008422">
    <property type="term" value="F:beta-glucosidase activity"/>
    <property type="evidence" value="ECO:0007669"/>
    <property type="project" value="UniProtKB-EC"/>
</dbReference>
<dbReference type="GO" id="GO:0005576">
    <property type="term" value="C:extracellular region"/>
    <property type="evidence" value="ECO:0007669"/>
    <property type="project" value="UniProtKB-SubCell"/>
</dbReference>
<keyword evidence="5" id="KW-0964">Secreted</keyword>
<dbReference type="VEuPathDB" id="FungiDB:F4678DRAFT_367418"/>
<name>A0A9W8TIZ4_9PEZI</name>
<comment type="caution">
    <text evidence="11">The sequence shown here is derived from an EMBL/GenBank/DDBJ whole genome shotgun (WGS) entry which is preliminary data.</text>
</comment>
<dbReference type="Proteomes" id="UP001148614">
    <property type="component" value="Unassembled WGS sequence"/>
</dbReference>